<accession>A0AAV7SPI7</accession>
<comment type="caution">
    <text evidence="2">The sequence shown here is derived from an EMBL/GenBank/DDBJ whole genome shotgun (WGS) entry which is preliminary data.</text>
</comment>
<name>A0AAV7SPI7_PLEWA</name>
<dbReference type="AlphaFoldDB" id="A0AAV7SPI7"/>
<keyword evidence="3" id="KW-1185">Reference proteome</keyword>
<evidence type="ECO:0000313" key="2">
    <source>
        <dbReference type="EMBL" id="KAJ1166021.1"/>
    </source>
</evidence>
<organism evidence="2 3">
    <name type="scientific">Pleurodeles waltl</name>
    <name type="common">Iberian ribbed newt</name>
    <dbReference type="NCBI Taxonomy" id="8319"/>
    <lineage>
        <taxon>Eukaryota</taxon>
        <taxon>Metazoa</taxon>
        <taxon>Chordata</taxon>
        <taxon>Craniata</taxon>
        <taxon>Vertebrata</taxon>
        <taxon>Euteleostomi</taxon>
        <taxon>Amphibia</taxon>
        <taxon>Batrachia</taxon>
        <taxon>Caudata</taxon>
        <taxon>Salamandroidea</taxon>
        <taxon>Salamandridae</taxon>
        <taxon>Pleurodelinae</taxon>
        <taxon>Pleurodeles</taxon>
    </lineage>
</organism>
<evidence type="ECO:0000256" key="1">
    <source>
        <dbReference type="SAM" id="MobiDB-lite"/>
    </source>
</evidence>
<reference evidence="2" key="1">
    <citation type="journal article" date="2022" name="bioRxiv">
        <title>Sequencing and chromosome-scale assembly of the giantPleurodeles waltlgenome.</title>
        <authorList>
            <person name="Brown T."/>
            <person name="Elewa A."/>
            <person name="Iarovenko S."/>
            <person name="Subramanian E."/>
            <person name="Araus A.J."/>
            <person name="Petzold A."/>
            <person name="Susuki M."/>
            <person name="Suzuki K.-i.T."/>
            <person name="Hayashi T."/>
            <person name="Toyoda A."/>
            <person name="Oliveira C."/>
            <person name="Osipova E."/>
            <person name="Leigh N.D."/>
            <person name="Simon A."/>
            <person name="Yun M.H."/>
        </authorList>
    </citation>
    <scope>NUCLEOTIDE SEQUENCE</scope>
    <source>
        <strain evidence="2">20211129_DDA</strain>
        <tissue evidence="2">Liver</tissue>
    </source>
</reference>
<protein>
    <submittedName>
        <fullName evidence="2">Uncharacterized protein</fullName>
    </submittedName>
</protein>
<gene>
    <name evidence="2" type="ORF">NDU88_006432</name>
</gene>
<feature type="region of interest" description="Disordered" evidence="1">
    <location>
        <begin position="51"/>
        <end position="72"/>
    </location>
</feature>
<proteinExistence type="predicted"/>
<sequence length="97" mass="11198">MGSECSQSVLQWQLLPDRGRVQMRCLLPHWEQALKSKAGFESIGQARWEHNWHRKGTEAPDDSDVPKITRSGHAKKPGLFLLRVSRLHARQHILPLR</sequence>
<dbReference type="Proteomes" id="UP001066276">
    <property type="component" value="Chromosome 4_2"/>
</dbReference>
<dbReference type="EMBL" id="JANPWB010000008">
    <property type="protein sequence ID" value="KAJ1166021.1"/>
    <property type="molecule type" value="Genomic_DNA"/>
</dbReference>
<evidence type="ECO:0000313" key="3">
    <source>
        <dbReference type="Proteomes" id="UP001066276"/>
    </source>
</evidence>